<evidence type="ECO:0000313" key="3">
    <source>
        <dbReference type="WBParaSite" id="PgR073_g016_t01"/>
    </source>
</evidence>
<evidence type="ECO:0000313" key="2">
    <source>
        <dbReference type="Proteomes" id="UP000887569"/>
    </source>
</evidence>
<dbReference type="AlphaFoldDB" id="A0A915BZB1"/>
<sequence length="121" mass="13784">VVVFSLWSFAPSHMRWMFALRSLMHWALAPFVFCHLFACQKVSSYNSASVKVSISDKFAKLDFSLKKSSLIKVRPDISSASIIFTARELAFFFASKTFNAYILWLVILSLGSLLTQTHLLR</sequence>
<dbReference type="Proteomes" id="UP000887569">
    <property type="component" value="Unplaced"/>
</dbReference>
<organism evidence="2 3">
    <name type="scientific">Parascaris univalens</name>
    <name type="common">Nematode worm</name>
    <dbReference type="NCBI Taxonomy" id="6257"/>
    <lineage>
        <taxon>Eukaryota</taxon>
        <taxon>Metazoa</taxon>
        <taxon>Ecdysozoa</taxon>
        <taxon>Nematoda</taxon>
        <taxon>Chromadorea</taxon>
        <taxon>Rhabditida</taxon>
        <taxon>Spirurina</taxon>
        <taxon>Ascaridomorpha</taxon>
        <taxon>Ascaridoidea</taxon>
        <taxon>Ascarididae</taxon>
        <taxon>Parascaris</taxon>
    </lineage>
</organism>
<keyword evidence="1" id="KW-0812">Transmembrane</keyword>
<keyword evidence="2" id="KW-1185">Reference proteome</keyword>
<dbReference type="WBParaSite" id="PgR073_g016_t01">
    <property type="protein sequence ID" value="PgR073_g016_t01"/>
    <property type="gene ID" value="PgR073_g016"/>
</dbReference>
<keyword evidence="1" id="KW-1133">Transmembrane helix</keyword>
<name>A0A915BZB1_PARUN</name>
<keyword evidence="1" id="KW-0472">Membrane</keyword>
<evidence type="ECO:0000256" key="1">
    <source>
        <dbReference type="SAM" id="Phobius"/>
    </source>
</evidence>
<reference evidence="3" key="1">
    <citation type="submission" date="2022-11" db="UniProtKB">
        <authorList>
            <consortium name="WormBaseParasite"/>
        </authorList>
    </citation>
    <scope>IDENTIFICATION</scope>
</reference>
<protein>
    <submittedName>
        <fullName evidence="3">Uncharacterized protein</fullName>
    </submittedName>
</protein>
<feature type="transmembrane region" description="Helical" evidence="1">
    <location>
        <begin position="101"/>
        <end position="120"/>
    </location>
</feature>
<accession>A0A915BZB1</accession>
<proteinExistence type="predicted"/>
<feature type="transmembrane region" description="Helical" evidence="1">
    <location>
        <begin position="16"/>
        <end position="38"/>
    </location>
</feature>